<evidence type="ECO:0000313" key="3">
    <source>
        <dbReference type="Proteomes" id="UP000298416"/>
    </source>
</evidence>
<reference evidence="2" key="2">
    <citation type="submission" date="2020-08" db="EMBL/GenBank/DDBJ databases">
        <title>Plant Genome Project.</title>
        <authorList>
            <person name="Zhang R.-G."/>
        </authorList>
    </citation>
    <scope>NUCLEOTIDE SEQUENCE</scope>
    <source>
        <strain evidence="2">Huo1</strain>
        <tissue evidence="2">Leaf</tissue>
    </source>
</reference>
<dbReference type="EMBL" id="PNBA02000019">
    <property type="protein sequence ID" value="KAG6390275.1"/>
    <property type="molecule type" value="Genomic_DNA"/>
</dbReference>
<comment type="caution">
    <text evidence="2">The sequence shown here is derived from an EMBL/GenBank/DDBJ whole genome shotgun (WGS) entry which is preliminary data.</text>
</comment>
<gene>
    <name evidence="2" type="ORF">SASPL_148007</name>
</gene>
<keyword evidence="3" id="KW-1185">Reference proteome</keyword>
<name>A0A8X8W910_SALSN</name>
<accession>A0A8X8W910</accession>
<reference evidence="2" key="1">
    <citation type="submission" date="2018-01" db="EMBL/GenBank/DDBJ databases">
        <authorList>
            <person name="Mao J.F."/>
        </authorList>
    </citation>
    <scope>NUCLEOTIDE SEQUENCE</scope>
    <source>
        <strain evidence="2">Huo1</strain>
        <tissue evidence="2">Leaf</tissue>
    </source>
</reference>
<feature type="compositionally biased region" description="Basic and acidic residues" evidence="1">
    <location>
        <begin position="23"/>
        <end position="41"/>
    </location>
</feature>
<organism evidence="2">
    <name type="scientific">Salvia splendens</name>
    <name type="common">Scarlet sage</name>
    <dbReference type="NCBI Taxonomy" id="180675"/>
    <lineage>
        <taxon>Eukaryota</taxon>
        <taxon>Viridiplantae</taxon>
        <taxon>Streptophyta</taxon>
        <taxon>Embryophyta</taxon>
        <taxon>Tracheophyta</taxon>
        <taxon>Spermatophyta</taxon>
        <taxon>Magnoliopsida</taxon>
        <taxon>eudicotyledons</taxon>
        <taxon>Gunneridae</taxon>
        <taxon>Pentapetalae</taxon>
        <taxon>asterids</taxon>
        <taxon>lamiids</taxon>
        <taxon>Lamiales</taxon>
        <taxon>Lamiaceae</taxon>
        <taxon>Nepetoideae</taxon>
        <taxon>Mentheae</taxon>
        <taxon>Salviinae</taxon>
        <taxon>Salvia</taxon>
        <taxon>Salvia subgen. Calosphace</taxon>
        <taxon>core Calosphace</taxon>
    </lineage>
</organism>
<dbReference type="Proteomes" id="UP000298416">
    <property type="component" value="Unassembled WGS sequence"/>
</dbReference>
<proteinExistence type="predicted"/>
<dbReference type="AlphaFoldDB" id="A0A8X8W910"/>
<evidence type="ECO:0000313" key="2">
    <source>
        <dbReference type="EMBL" id="KAG6390275.1"/>
    </source>
</evidence>
<feature type="region of interest" description="Disordered" evidence="1">
    <location>
        <begin position="23"/>
        <end position="42"/>
    </location>
</feature>
<sequence length="244" mass="27622">MKKSATGEKTSLLKWAEERMKLKPELEEEKRKQQTSKEPRDSSLVAVPYLPDGLHFPHHCPASSLNRYYHRGLFVRPGTGLFNRPDFVDSPSSAIKRWIDIFDPRLRGLPHSVAVLHWHLFSPRTRRRANGLIILEKVVKGRGLIVMNPVTREVEEVPLGTMCDPHRALPNVDHNEHIVSMPLKDEKFVKIPLPSTGGIHDRVLEIGGSLGFVSPQPGCYFPHVNSLVSWKILQDENKIGVTNS</sequence>
<protein>
    <submittedName>
        <fullName evidence="2">Uncharacterized protein</fullName>
    </submittedName>
</protein>
<evidence type="ECO:0000256" key="1">
    <source>
        <dbReference type="SAM" id="MobiDB-lite"/>
    </source>
</evidence>